<comment type="caution">
    <text evidence="3">The sequence shown here is derived from an EMBL/GenBank/DDBJ whole genome shotgun (WGS) entry which is preliminary data.</text>
</comment>
<dbReference type="SUPFAM" id="SSF54001">
    <property type="entry name" value="Cysteine proteinases"/>
    <property type="match status" value="1"/>
</dbReference>
<dbReference type="GO" id="GO:0008234">
    <property type="term" value="F:cysteine-type peptidase activity"/>
    <property type="evidence" value="ECO:0007669"/>
    <property type="project" value="InterPro"/>
</dbReference>
<accession>A0A7K3VJT9</accession>
<proteinExistence type="predicted"/>
<dbReference type="InterPro" id="IPR000668">
    <property type="entry name" value="Peptidase_C1A_C"/>
</dbReference>
<evidence type="ECO:0000256" key="1">
    <source>
        <dbReference type="SAM" id="MobiDB-lite"/>
    </source>
</evidence>
<protein>
    <recommendedName>
        <fullName evidence="2">Peptidase C1A papain C-terminal domain-containing protein</fullName>
    </recommendedName>
</protein>
<name>A0A7K3VJT9_RHILE</name>
<feature type="domain" description="Peptidase C1A papain C-terminal" evidence="2">
    <location>
        <begin position="168"/>
        <end position="288"/>
    </location>
</feature>
<evidence type="ECO:0000313" key="4">
    <source>
        <dbReference type="Proteomes" id="UP000471705"/>
    </source>
</evidence>
<sequence length="681" mass="74811">MEGYSMAKRAISSSNKSGGSQGRDQAAIAKDLGNESYPQNPPEGKGVATDLDNTDIVTIEGKTYLTRRKTHVDRRVLDILPDIPDLRDRIYQPHLRVLHHAIYPTIGFPVRTQGEESSCVGHALAHVIDILRHSAISAMPYERASAAMLYNMAKRNDEWADSPHDGSSLRGALKGFYRNGVCEDDHSDPKKEWVLTYERANKAKETRLGAYYRLQPDVSDYHAALNEVGAIYASAQIHQGWLKPEAGKIAKNGAPIGGHAFVIVGYNAEGFWILNSWGDEWGDDGIAHWAYDDWAGTIMDAWVLQLGVRAPASFGILPGASPSSRSGLFGFGEPIRSDILGHFVNIDDGQLVETGKYASPKKSEMLETVKRLTIKESNNGKGYPHLVIYAHGGLNSTVAEATRIASWKRADIFGRNMIYNFHLMWASGFLDEALGPMSKANAGLAGSGYSDWIFETGMGKYFGNRAWRNMKGDAEAAFSGRLDYDGGFRGLEDLLRGIDVAPIRPKLHLVGHSAGSIVLGRLLSSFERFGLKNVDIESIHLMAPACTIEFFEEHYGPLLNGSSKVKLVQDVNIYMMKDELEQEDTVESGLPLTPKYSHSLLYLVSRACEERPRTPLAGMEIYSGALKAFTKLHVNKSVSGATRSTSHSGFDNDAATLTTIMSKIVGGKLTLPPRPDELQGY</sequence>
<reference evidence="3 4" key="1">
    <citation type="submission" date="2019-12" db="EMBL/GenBank/DDBJ databases">
        <title>Rhizobium genotypes associated with high levels of biological nitrogen fixation by grain legumes in a temperate-maritime cropping system.</title>
        <authorList>
            <person name="Maluk M."/>
            <person name="Francesc Ferrando Molina F."/>
            <person name="Lopez Del Egido L."/>
            <person name="Lafos M."/>
            <person name="Langarica-Fuentes A."/>
            <person name="Gebre Yohannes G."/>
            <person name="Young M.W."/>
            <person name="Martin P."/>
            <person name="Gantlett R."/>
            <person name="Kenicer G."/>
            <person name="Hawes C."/>
            <person name="Begg G.S."/>
            <person name="Quilliam R.S."/>
            <person name="Squire G.R."/>
            <person name="Poole P.S."/>
            <person name="Young P.W."/>
            <person name="Iannetta P.M."/>
            <person name="James E.K."/>
        </authorList>
    </citation>
    <scope>NUCLEOTIDE SEQUENCE [LARGE SCALE GENOMIC DNA]</scope>
    <source>
        <strain evidence="3 4">JHI54</strain>
    </source>
</reference>
<feature type="region of interest" description="Disordered" evidence="1">
    <location>
        <begin position="1"/>
        <end position="50"/>
    </location>
</feature>
<organism evidence="3 4">
    <name type="scientific">Rhizobium leguminosarum</name>
    <dbReference type="NCBI Taxonomy" id="384"/>
    <lineage>
        <taxon>Bacteria</taxon>
        <taxon>Pseudomonadati</taxon>
        <taxon>Pseudomonadota</taxon>
        <taxon>Alphaproteobacteria</taxon>
        <taxon>Hyphomicrobiales</taxon>
        <taxon>Rhizobiaceae</taxon>
        <taxon>Rhizobium/Agrobacterium group</taxon>
        <taxon>Rhizobium</taxon>
    </lineage>
</organism>
<dbReference type="InterPro" id="IPR029058">
    <property type="entry name" value="AB_hydrolase_fold"/>
</dbReference>
<dbReference type="Proteomes" id="UP000471705">
    <property type="component" value="Unassembled WGS sequence"/>
</dbReference>
<dbReference type="EMBL" id="WUFV01000013">
    <property type="protein sequence ID" value="NEK17463.1"/>
    <property type="molecule type" value="Genomic_DNA"/>
</dbReference>
<dbReference type="AlphaFoldDB" id="A0A7K3VJT9"/>
<gene>
    <name evidence="3" type="ORF">GR257_21780</name>
</gene>
<dbReference type="CDD" id="cd02619">
    <property type="entry name" value="Peptidase_C1"/>
    <property type="match status" value="1"/>
</dbReference>
<dbReference type="InterPro" id="IPR038765">
    <property type="entry name" value="Papain-like_cys_pep_sf"/>
</dbReference>
<dbReference type="GO" id="GO:0006508">
    <property type="term" value="P:proteolysis"/>
    <property type="evidence" value="ECO:0007669"/>
    <property type="project" value="InterPro"/>
</dbReference>
<evidence type="ECO:0000259" key="2">
    <source>
        <dbReference type="Pfam" id="PF00112"/>
    </source>
</evidence>
<evidence type="ECO:0000313" key="3">
    <source>
        <dbReference type="EMBL" id="NEK17463.1"/>
    </source>
</evidence>
<dbReference type="SUPFAM" id="SSF53474">
    <property type="entry name" value="alpha/beta-Hydrolases"/>
    <property type="match status" value="1"/>
</dbReference>
<dbReference type="Gene3D" id="3.90.70.10">
    <property type="entry name" value="Cysteine proteinases"/>
    <property type="match status" value="1"/>
</dbReference>
<dbReference type="Pfam" id="PF00112">
    <property type="entry name" value="Peptidase_C1"/>
    <property type="match status" value="1"/>
</dbReference>